<evidence type="ECO:0000313" key="2">
    <source>
        <dbReference type="EMBL" id="CNH12965.1"/>
    </source>
</evidence>
<evidence type="ECO:0000256" key="1">
    <source>
        <dbReference type="SAM" id="Phobius"/>
    </source>
</evidence>
<dbReference type="Proteomes" id="UP000041882">
    <property type="component" value="Unassembled WGS sequence"/>
</dbReference>
<protein>
    <submittedName>
        <fullName evidence="2">Predicted membrane protein</fullName>
    </submittedName>
</protein>
<gene>
    <name evidence="2" type="ORF">ERS008472_00624</name>
</gene>
<proteinExistence type="predicted"/>
<dbReference type="Pfam" id="PF09900">
    <property type="entry name" value="DUF2127"/>
    <property type="match status" value="1"/>
</dbReference>
<keyword evidence="1" id="KW-0472">Membrane</keyword>
<keyword evidence="1" id="KW-0812">Transmembrane</keyword>
<reference evidence="3" key="1">
    <citation type="submission" date="2015-03" db="EMBL/GenBank/DDBJ databases">
        <authorList>
            <consortium name="Pathogen Informatics"/>
            <person name="Murphy D."/>
        </authorList>
    </citation>
    <scope>NUCLEOTIDE SEQUENCE [LARGE SCALE GENOMIC DNA]</scope>
    <source>
        <strain evidence="3">IP6945</strain>
    </source>
</reference>
<dbReference type="InterPro" id="IPR021125">
    <property type="entry name" value="DUF2127"/>
</dbReference>
<organism evidence="2 3">
    <name type="scientific">Yersinia thracica</name>
    <dbReference type="NCBI Taxonomy" id="2890319"/>
    <lineage>
        <taxon>Bacteria</taxon>
        <taxon>Pseudomonadati</taxon>
        <taxon>Pseudomonadota</taxon>
        <taxon>Gammaproteobacteria</taxon>
        <taxon>Enterobacterales</taxon>
        <taxon>Yersiniaceae</taxon>
        <taxon>Yersinia</taxon>
    </lineage>
</organism>
<feature type="transmembrane region" description="Helical" evidence="1">
    <location>
        <begin position="164"/>
        <end position="183"/>
    </location>
</feature>
<name>A0A0T9NIN2_9GAMM</name>
<feature type="transmembrane region" description="Helical" evidence="1">
    <location>
        <begin position="138"/>
        <end position="157"/>
    </location>
</feature>
<dbReference type="AlphaFoldDB" id="A0A0T9NIN2"/>
<dbReference type="EMBL" id="CQAW01000002">
    <property type="protein sequence ID" value="CNH12965.1"/>
    <property type="molecule type" value="Genomic_DNA"/>
</dbReference>
<accession>A0A0T9NIN2</accession>
<keyword evidence="3" id="KW-1185">Reference proteome</keyword>
<keyword evidence="1" id="KW-1133">Transmembrane helix</keyword>
<feature type="transmembrane region" description="Helical" evidence="1">
    <location>
        <begin position="77"/>
        <end position="97"/>
    </location>
</feature>
<evidence type="ECO:0000313" key="3">
    <source>
        <dbReference type="Proteomes" id="UP000041882"/>
    </source>
</evidence>
<feature type="transmembrane region" description="Helical" evidence="1">
    <location>
        <begin position="189"/>
        <end position="211"/>
    </location>
</feature>
<sequence>MSVIRIMARNMSLFFLMEEKIGITIFSSALSNLLFYIDTLHSVTMQGMSAMLNMRNRFERNNFFGEKNIHAVFEVSLLLKAILAIMEVVAGILTFFITPQFLLNILHRLTQVEFIEDRGDVVANYVLHAAQSLSISSLHFAAFYLLIHGIVKLWIIIGLWRKKLGYYPAAIAIFSLFIVYQLYRYTFTHSVLLILITVLDVVVIVLTVLEYRQLRLKQKRP</sequence>